<comment type="similarity">
    <text evidence="10">Belongs to the CcmE/CycJ family.</text>
</comment>
<dbReference type="RefSeq" id="WP_006035689.1">
    <property type="nucleotide sequence ID" value="NZ_AAQJ02000001.1"/>
</dbReference>
<keyword evidence="14" id="KW-1185">Reference proteome</keyword>
<evidence type="ECO:0000256" key="2">
    <source>
        <dbReference type="ARBA" id="ARBA00022617"/>
    </source>
</evidence>
<evidence type="ECO:0000256" key="4">
    <source>
        <dbReference type="ARBA" id="ARBA00022723"/>
    </source>
</evidence>
<protein>
    <recommendedName>
        <fullName evidence="10">Cytochrome c-type biogenesis protein CcmE</fullName>
    </recommendedName>
    <alternativeName>
        <fullName evidence="10">Cytochrome c maturation protein E</fullName>
    </alternativeName>
    <alternativeName>
        <fullName evidence="10">Heme chaperone CcmE</fullName>
    </alternativeName>
</protein>
<comment type="caution">
    <text evidence="13">The sequence shown here is derived from an EMBL/GenBank/DDBJ whole genome shotgun (WGS) entry which is preliminary data.</text>
</comment>
<name>A8PN63_9COXI</name>
<feature type="binding site" description="axial binding residue" evidence="10 11">
    <location>
        <position position="128"/>
    </location>
    <ligand>
        <name>heme</name>
        <dbReference type="ChEBI" id="CHEBI:30413"/>
    </ligand>
    <ligandPart>
        <name>Fe</name>
        <dbReference type="ChEBI" id="CHEBI:18248"/>
    </ligandPart>
</feature>
<feature type="topological domain" description="Extracellular" evidence="10">
    <location>
        <begin position="30"/>
        <end position="132"/>
    </location>
</feature>
<accession>A8PN63</accession>
<organism evidence="13 14">
    <name type="scientific">Rickettsiella grylli</name>
    <dbReference type="NCBI Taxonomy" id="59196"/>
    <lineage>
        <taxon>Bacteria</taxon>
        <taxon>Pseudomonadati</taxon>
        <taxon>Pseudomonadota</taxon>
        <taxon>Gammaproteobacteria</taxon>
        <taxon>Legionellales</taxon>
        <taxon>Coxiellaceae</taxon>
        <taxon>Rickettsiella</taxon>
    </lineage>
</organism>
<evidence type="ECO:0000313" key="14">
    <source>
        <dbReference type="Proteomes" id="UP000054075"/>
    </source>
</evidence>
<keyword evidence="9 10" id="KW-0472">Membrane</keyword>
<keyword evidence="8 10" id="KW-0408">Iron</keyword>
<keyword evidence="2 10" id="KW-0349">Heme</keyword>
<dbReference type="InterPro" id="IPR012340">
    <property type="entry name" value="NA-bd_OB-fold"/>
</dbReference>
<comment type="function">
    <text evidence="10">Heme chaperone required for the biogenesis of c-type cytochromes. Transiently binds heme delivered by CcmC and transfers the heme to apo-cytochromes in a process facilitated by CcmF and CcmH.</text>
</comment>
<dbReference type="InterPro" id="IPR036127">
    <property type="entry name" value="CcmE-like_sf"/>
</dbReference>
<keyword evidence="5 10" id="KW-0201">Cytochrome c-type biogenesis</keyword>
<dbReference type="GO" id="GO:0005886">
    <property type="term" value="C:plasma membrane"/>
    <property type="evidence" value="ECO:0007669"/>
    <property type="project" value="UniProtKB-SubCell"/>
</dbReference>
<evidence type="ECO:0000256" key="3">
    <source>
        <dbReference type="ARBA" id="ARBA00022692"/>
    </source>
</evidence>
<dbReference type="Gene3D" id="2.40.50.140">
    <property type="entry name" value="Nucleic acid-binding proteins"/>
    <property type="match status" value="1"/>
</dbReference>
<dbReference type="HAMAP" id="MF_01959">
    <property type="entry name" value="CcmE"/>
    <property type="match status" value="1"/>
</dbReference>
<evidence type="ECO:0000256" key="7">
    <source>
        <dbReference type="ARBA" id="ARBA00022989"/>
    </source>
</evidence>
<keyword evidence="10" id="KW-1003">Cell membrane</keyword>
<dbReference type="OrthoDB" id="9793584at2"/>
<evidence type="ECO:0000256" key="6">
    <source>
        <dbReference type="ARBA" id="ARBA00022968"/>
    </source>
</evidence>
<keyword evidence="6 10" id="KW-0735">Signal-anchor</keyword>
<feature type="transmembrane region" description="Helical" evidence="12">
    <location>
        <begin position="12"/>
        <end position="30"/>
    </location>
</feature>
<reference evidence="13" key="1">
    <citation type="submission" date="2006-04" db="EMBL/GenBank/DDBJ databases">
        <authorList>
            <person name="Seshadri R."/>
            <person name="Federici B.A."/>
        </authorList>
    </citation>
    <scope>NUCLEOTIDE SEQUENCE [LARGE SCALE GENOMIC DNA]</scope>
</reference>
<dbReference type="GO" id="GO:0017004">
    <property type="term" value="P:cytochrome complex assembly"/>
    <property type="evidence" value="ECO:0007669"/>
    <property type="project" value="UniProtKB-KW"/>
</dbReference>
<evidence type="ECO:0000256" key="10">
    <source>
        <dbReference type="HAMAP-Rule" id="MF_01959"/>
    </source>
</evidence>
<keyword evidence="4 10" id="KW-0479">Metal-binding</keyword>
<dbReference type="Proteomes" id="UP000054075">
    <property type="component" value="Unassembled WGS sequence"/>
</dbReference>
<dbReference type="AlphaFoldDB" id="A8PN63"/>
<evidence type="ECO:0000256" key="1">
    <source>
        <dbReference type="ARBA" id="ARBA00004370"/>
    </source>
</evidence>
<dbReference type="GO" id="GO:0046872">
    <property type="term" value="F:metal ion binding"/>
    <property type="evidence" value="ECO:0007669"/>
    <property type="project" value="UniProtKB-KW"/>
</dbReference>
<keyword evidence="3 10" id="KW-0812">Transmembrane</keyword>
<dbReference type="SUPFAM" id="SSF82093">
    <property type="entry name" value="Heme chaperone CcmE"/>
    <property type="match status" value="1"/>
</dbReference>
<comment type="subcellular location">
    <subcellularLocation>
        <location evidence="10">Cell membrane</location>
        <topology evidence="10">Single-pass type II membrane protein</topology>
    </subcellularLocation>
    <subcellularLocation>
        <location evidence="1">Membrane</location>
    </subcellularLocation>
</comment>
<dbReference type="GO" id="GO:0020037">
    <property type="term" value="F:heme binding"/>
    <property type="evidence" value="ECO:0007669"/>
    <property type="project" value="InterPro"/>
</dbReference>
<evidence type="ECO:0000256" key="12">
    <source>
        <dbReference type="SAM" id="Phobius"/>
    </source>
</evidence>
<evidence type="ECO:0000256" key="8">
    <source>
        <dbReference type="ARBA" id="ARBA00023004"/>
    </source>
</evidence>
<evidence type="ECO:0000256" key="11">
    <source>
        <dbReference type="PIRSR" id="PIRSR604329-50"/>
    </source>
</evidence>
<proteinExistence type="inferred from homology"/>
<gene>
    <name evidence="10" type="primary">ccmE</name>
    <name evidence="10" type="synonym">cycJ</name>
    <name evidence="13" type="ORF">RICGR_0913</name>
</gene>
<reference evidence="13" key="2">
    <citation type="submission" date="2007-10" db="EMBL/GenBank/DDBJ databases">
        <authorList>
            <person name="Myers G.S."/>
        </authorList>
    </citation>
    <scope>NUCLEOTIDE SEQUENCE [LARGE SCALE GENOMIC DNA]</scope>
</reference>
<dbReference type="Pfam" id="PF03100">
    <property type="entry name" value="CcmE"/>
    <property type="match status" value="1"/>
</dbReference>
<keyword evidence="7 10" id="KW-1133">Transmembrane helix</keyword>
<dbReference type="GO" id="GO:0017003">
    <property type="term" value="P:protein-heme linkage"/>
    <property type="evidence" value="ECO:0007669"/>
    <property type="project" value="UniProtKB-UniRule"/>
</dbReference>
<feature type="binding site" description="covalent" evidence="10 11">
    <location>
        <position position="124"/>
    </location>
    <ligand>
        <name>heme</name>
        <dbReference type="ChEBI" id="CHEBI:30413"/>
    </ligand>
</feature>
<evidence type="ECO:0000256" key="9">
    <source>
        <dbReference type="ARBA" id="ARBA00023136"/>
    </source>
</evidence>
<feature type="topological domain" description="Cytoplasmic" evidence="10">
    <location>
        <begin position="1"/>
        <end position="8"/>
    </location>
</feature>
<dbReference type="PANTHER" id="PTHR34128:SF2">
    <property type="entry name" value="CYTOCHROME C-TYPE BIOGENESIS PROTEIN CCME HOMOLOG, MITOCHONDRIAL"/>
    <property type="match status" value="1"/>
</dbReference>
<dbReference type="STRING" id="59196.RICGR_0913"/>
<dbReference type="InterPro" id="IPR004329">
    <property type="entry name" value="CcmE"/>
</dbReference>
<dbReference type="eggNOG" id="COG2332">
    <property type="taxonomic scope" value="Bacteria"/>
</dbReference>
<evidence type="ECO:0000313" key="13">
    <source>
        <dbReference type="EMBL" id="EDP46717.1"/>
    </source>
</evidence>
<dbReference type="EMBL" id="AAQJ02000001">
    <property type="protein sequence ID" value="EDP46717.1"/>
    <property type="molecule type" value="Genomic_DNA"/>
</dbReference>
<sequence length="132" mass="14679">MNGLQKKRLNFVVFLIVISLVVIGLSVYALKQNINLFYTPSQLVREHLAQGQLFHLGGQVKKGTVKQHGEPGLISFVVSDASHQVLVEYQGVLPDLFREGQSVVIKGSLDKNGILQAKQVLAKHDERYQSMP</sequence>
<dbReference type="PANTHER" id="PTHR34128">
    <property type="entry name" value="CYTOCHROME C-TYPE BIOGENESIS PROTEIN CCME HOMOLOG, MITOCHONDRIAL"/>
    <property type="match status" value="1"/>
</dbReference>
<evidence type="ECO:0000256" key="5">
    <source>
        <dbReference type="ARBA" id="ARBA00022748"/>
    </source>
</evidence>